<dbReference type="SUPFAM" id="SSF55729">
    <property type="entry name" value="Acyl-CoA N-acyltransferases (Nat)"/>
    <property type="match status" value="1"/>
</dbReference>
<reference evidence="2 3" key="1">
    <citation type="journal article" date="2018" name="Syst. Appl. Microbiol.">
        <title>Corynebacterium heidelbergense sp. nov., isolated from the preen glands of Egyptian geese (Alopochen aegyptiacus).</title>
        <authorList>
            <person name="Braun M.S."/>
            <person name="Wang E."/>
            <person name="Zimmermann S."/>
            <person name="Wink M."/>
        </authorList>
    </citation>
    <scope>NUCLEOTIDE SEQUENCE [LARGE SCALE GENOMIC DNA]</scope>
    <source>
        <strain evidence="2 3">DSM 104638</strain>
    </source>
</reference>
<dbReference type="PANTHER" id="PTHR43072:SF60">
    <property type="entry name" value="L-2,4-DIAMINOBUTYRIC ACID ACETYLTRANSFERASE"/>
    <property type="match status" value="1"/>
</dbReference>
<sequence>MAVEIRRAEERDYAAVEGLFLKYLEFYGRDDSTTRSRAPQFLRDRFTRVDSRRYVAQVADEAEPTTVGFVQVYFGFSSVRLDYWWILNDLYVQKEHRGLGAGRDLVRRVCEEAADDGASRVVLETEEANVSARKLYESLGFRQTGSSGEYLSYELDLA</sequence>
<protein>
    <submittedName>
        <fullName evidence="2">GNAT family N-acetyltransferase</fullName>
    </submittedName>
</protein>
<dbReference type="GO" id="GO:0016747">
    <property type="term" value="F:acyltransferase activity, transferring groups other than amino-acyl groups"/>
    <property type="evidence" value="ECO:0007669"/>
    <property type="project" value="InterPro"/>
</dbReference>
<dbReference type="InterPro" id="IPR016181">
    <property type="entry name" value="Acyl_CoA_acyltransferase"/>
</dbReference>
<dbReference type="PANTHER" id="PTHR43072">
    <property type="entry name" value="N-ACETYLTRANSFERASE"/>
    <property type="match status" value="1"/>
</dbReference>
<proteinExistence type="predicted"/>
<evidence type="ECO:0000313" key="3">
    <source>
        <dbReference type="Proteomes" id="UP000251047"/>
    </source>
</evidence>
<dbReference type="Gene3D" id="3.40.630.30">
    <property type="match status" value="1"/>
</dbReference>
<dbReference type="OrthoDB" id="4553064at2"/>
<dbReference type="AlphaFoldDB" id="A0A364VAD4"/>
<evidence type="ECO:0000259" key="1">
    <source>
        <dbReference type="PROSITE" id="PS51186"/>
    </source>
</evidence>
<dbReference type="CDD" id="cd04301">
    <property type="entry name" value="NAT_SF"/>
    <property type="match status" value="1"/>
</dbReference>
<dbReference type="PROSITE" id="PS51186">
    <property type="entry name" value="GNAT"/>
    <property type="match status" value="1"/>
</dbReference>
<dbReference type="Pfam" id="PF00583">
    <property type="entry name" value="Acetyltransf_1"/>
    <property type="match status" value="1"/>
</dbReference>
<comment type="caution">
    <text evidence="2">The sequence shown here is derived from an EMBL/GenBank/DDBJ whole genome shotgun (WGS) entry which is preliminary data.</text>
</comment>
<dbReference type="EMBL" id="PHQP01000057">
    <property type="protein sequence ID" value="RAV33633.1"/>
    <property type="molecule type" value="Genomic_DNA"/>
</dbReference>
<gene>
    <name evidence="2" type="ORF">CWC39_07465</name>
</gene>
<name>A0A364VAD4_9CORY</name>
<accession>A0A364VAD4</accession>
<evidence type="ECO:0000313" key="2">
    <source>
        <dbReference type="EMBL" id="RAV33633.1"/>
    </source>
</evidence>
<dbReference type="Proteomes" id="UP000251047">
    <property type="component" value="Unassembled WGS sequence"/>
</dbReference>
<feature type="domain" description="N-acetyltransferase" evidence="1">
    <location>
        <begin position="3"/>
        <end position="158"/>
    </location>
</feature>
<keyword evidence="2" id="KW-0808">Transferase</keyword>
<dbReference type="RefSeq" id="WP_112769870.1">
    <property type="nucleotide sequence ID" value="NZ_CP063191.1"/>
</dbReference>
<organism evidence="2 3">
    <name type="scientific">Corynebacterium heidelbergense</name>
    <dbReference type="NCBI Taxonomy" id="2055947"/>
    <lineage>
        <taxon>Bacteria</taxon>
        <taxon>Bacillati</taxon>
        <taxon>Actinomycetota</taxon>
        <taxon>Actinomycetes</taxon>
        <taxon>Mycobacteriales</taxon>
        <taxon>Corynebacteriaceae</taxon>
        <taxon>Corynebacterium</taxon>
    </lineage>
</organism>
<dbReference type="InterPro" id="IPR000182">
    <property type="entry name" value="GNAT_dom"/>
</dbReference>